<dbReference type="GO" id="GO:0032217">
    <property type="term" value="F:riboflavin transmembrane transporter activity"/>
    <property type="evidence" value="ECO:0007669"/>
    <property type="project" value="InterPro"/>
</dbReference>
<feature type="transmembrane region" description="Helical" evidence="8">
    <location>
        <begin position="110"/>
        <end position="133"/>
    </location>
</feature>
<organism evidence="9">
    <name type="scientific">bioreactor metagenome</name>
    <dbReference type="NCBI Taxonomy" id="1076179"/>
    <lineage>
        <taxon>unclassified sequences</taxon>
        <taxon>metagenomes</taxon>
        <taxon>ecological metagenomes</taxon>
    </lineage>
</organism>
<keyword evidence="3" id="KW-0813">Transport</keyword>
<comment type="subcellular location">
    <subcellularLocation>
        <location evidence="1">Cell membrane</location>
        <topology evidence="1">Multi-pass membrane protein</topology>
    </subcellularLocation>
</comment>
<evidence type="ECO:0000256" key="2">
    <source>
        <dbReference type="ARBA" id="ARBA00005540"/>
    </source>
</evidence>
<evidence type="ECO:0000256" key="6">
    <source>
        <dbReference type="ARBA" id="ARBA00022989"/>
    </source>
</evidence>
<dbReference type="InterPro" id="IPR024529">
    <property type="entry name" value="ECF_trnsprt_substrate-spec"/>
</dbReference>
<name>A0A645G3J5_9ZZZZ</name>
<keyword evidence="6 8" id="KW-1133">Transmembrane helix</keyword>
<dbReference type="Gene3D" id="1.10.1760.20">
    <property type="match status" value="1"/>
</dbReference>
<evidence type="ECO:0000256" key="1">
    <source>
        <dbReference type="ARBA" id="ARBA00004651"/>
    </source>
</evidence>
<evidence type="ECO:0000313" key="9">
    <source>
        <dbReference type="EMBL" id="MPN21467.1"/>
    </source>
</evidence>
<dbReference type="Pfam" id="PF12822">
    <property type="entry name" value="ECF_trnsprt"/>
    <property type="match status" value="1"/>
</dbReference>
<proteinExistence type="inferred from homology"/>
<keyword evidence="7 8" id="KW-0472">Membrane</keyword>
<feature type="transmembrane region" description="Helical" evidence="8">
    <location>
        <begin position="49"/>
        <end position="72"/>
    </location>
</feature>
<dbReference type="InterPro" id="IPR025720">
    <property type="entry name" value="RibU"/>
</dbReference>
<evidence type="ECO:0000256" key="5">
    <source>
        <dbReference type="ARBA" id="ARBA00022692"/>
    </source>
</evidence>
<dbReference type="PANTHER" id="PTHR38438">
    <property type="entry name" value="RIBOFLAVIN TRANSPORTER RIBU"/>
    <property type="match status" value="1"/>
</dbReference>
<dbReference type="AlphaFoldDB" id="A0A645G3J5"/>
<dbReference type="PANTHER" id="PTHR38438:SF1">
    <property type="entry name" value="RIBOFLAVIN TRANSPORTER RIBU"/>
    <property type="match status" value="1"/>
</dbReference>
<keyword evidence="4" id="KW-1003">Cell membrane</keyword>
<feature type="transmembrane region" description="Helical" evidence="8">
    <location>
        <begin position="165"/>
        <end position="189"/>
    </location>
</feature>
<protein>
    <submittedName>
        <fullName evidence="9">Riboflavin transporter RibU</fullName>
    </submittedName>
</protein>
<accession>A0A645G3J5</accession>
<evidence type="ECO:0000256" key="4">
    <source>
        <dbReference type="ARBA" id="ARBA00022475"/>
    </source>
</evidence>
<evidence type="ECO:0000256" key="3">
    <source>
        <dbReference type="ARBA" id="ARBA00022448"/>
    </source>
</evidence>
<comment type="caution">
    <text evidence="9">The sequence shown here is derived from an EMBL/GenBank/DDBJ whole genome shotgun (WGS) entry which is preliminary data.</text>
</comment>
<reference evidence="9" key="1">
    <citation type="submission" date="2019-08" db="EMBL/GenBank/DDBJ databases">
        <authorList>
            <person name="Kucharzyk K."/>
            <person name="Murdoch R.W."/>
            <person name="Higgins S."/>
            <person name="Loffler F."/>
        </authorList>
    </citation>
    <scope>NUCLEOTIDE SEQUENCE</scope>
</reference>
<dbReference type="EMBL" id="VSSQ01069458">
    <property type="protein sequence ID" value="MPN21467.1"/>
    <property type="molecule type" value="Genomic_DNA"/>
</dbReference>
<sequence>MPGANVNQKTRKLVAIALLAAVTTILMYFETPLPFFPPFLKLDVSNLAIIVGAFLFGPWAVIPMALIPNLIHFLSSTSGGAGQLANFILSCAYGMPAGIVYKMMHTKKGALIGCTLGTICATIAGALTNIYILIPFYSTVMLMPLDQIWAACAAVNPLIVDLPTYILYGVIPFNIFKYAFISIITIIIYKPISRIIHQYGKI</sequence>
<feature type="transmembrane region" description="Helical" evidence="8">
    <location>
        <begin position="12"/>
        <end position="29"/>
    </location>
</feature>
<comment type="similarity">
    <text evidence="2">Belongs to the prokaryotic riboflavin transporter (P-RFT) (TC 2.A.87) family.</text>
</comment>
<evidence type="ECO:0000256" key="8">
    <source>
        <dbReference type="SAM" id="Phobius"/>
    </source>
</evidence>
<keyword evidence="5 8" id="KW-0812">Transmembrane</keyword>
<dbReference type="PIRSF" id="PIRSF037778">
    <property type="entry name" value="UCP037778_transp_RibU"/>
    <property type="match status" value="1"/>
</dbReference>
<dbReference type="GO" id="GO:0005886">
    <property type="term" value="C:plasma membrane"/>
    <property type="evidence" value="ECO:0007669"/>
    <property type="project" value="UniProtKB-SubCell"/>
</dbReference>
<evidence type="ECO:0000256" key="7">
    <source>
        <dbReference type="ARBA" id="ARBA00023136"/>
    </source>
</evidence>
<gene>
    <name evidence="9" type="primary">ribU_15</name>
    <name evidence="9" type="ORF">SDC9_168847</name>
</gene>